<dbReference type="InterPro" id="IPR036291">
    <property type="entry name" value="NAD(P)-bd_dom_sf"/>
</dbReference>
<proteinExistence type="inferred from homology"/>
<dbReference type="EMBL" id="CP097463">
    <property type="protein sequence ID" value="WAX58990.1"/>
    <property type="molecule type" value="Genomic_DNA"/>
</dbReference>
<gene>
    <name evidence="6" type="ORF">M6B22_09585</name>
</gene>
<accession>A0ABY7K2B5</accession>
<dbReference type="InterPro" id="IPR050223">
    <property type="entry name" value="D-isomer_2-hydroxyacid_DH"/>
</dbReference>
<evidence type="ECO:0000256" key="3">
    <source>
        <dbReference type="RuleBase" id="RU003719"/>
    </source>
</evidence>
<dbReference type="InterPro" id="IPR006139">
    <property type="entry name" value="D-isomer_2_OHA_DH_cat_dom"/>
</dbReference>
<evidence type="ECO:0000313" key="6">
    <source>
        <dbReference type="EMBL" id="WAX58990.1"/>
    </source>
</evidence>
<dbReference type="InterPro" id="IPR006140">
    <property type="entry name" value="D-isomer_DH_NAD-bd"/>
</dbReference>
<organism evidence="6 7">
    <name type="scientific">Jatrophihabitans cynanchi</name>
    <dbReference type="NCBI Taxonomy" id="2944128"/>
    <lineage>
        <taxon>Bacteria</taxon>
        <taxon>Bacillati</taxon>
        <taxon>Actinomycetota</taxon>
        <taxon>Actinomycetes</taxon>
        <taxon>Jatrophihabitantales</taxon>
        <taxon>Jatrophihabitantaceae</taxon>
        <taxon>Jatrophihabitans</taxon>
    </lineage>
</organism>
<dbReference type="Proteomes" id="UP001164693">
    <property type="component" value="Chromosome"/>
</dbReference>
<sequence>MKSLVLDSIGIPEELCRGVPPTCEIIQVPPGKAVPFERVRHARSWIVDARTKVDRAVLDQLPHLLAVSKFGVGIDNIAVQDATERRVWVCNTPGVLDDAVAELTIGMIIAAGRKIVAFDRLIRAGAWTITPPELTGQVHGATLGVVGMGRIGRRVAQLASALGMRVVYHNRRRIRDAETRGLAEYVSWPDLFEQCDYVTIHTPLTDETRRLVGSAELARMKATAVLVNTSRGGVIDERALIQCLRERRIAGAALDVFEQEPLLPDHPLRTLDNVILLPHVGSATERTRSAMRELALANAVTAAQGERPSTTINSWQ</sequence>
<dbReference type="SUPFAM" id="SSF51735">
    <property type="entry name" value="NAD(P)-binding Rossmann-fold domains"/>
    <property type="match status" value="1"/>
</dbReference>
<dbReference type="Pfam" id="PF00389">
    <property type="entry name" value="2-Hacid_dh"/>
    <property type="match status" value="1"/>
</dbReference>
<dbReference type="Pfam" id="PF02826">
    <property type="entry name" value="2-Hacid_dh_C"/>
    <property type="match status" value="1"/>
</dbReference>
<dbReference type="PANTHER" id="PTHR10996:SF283">
    <property type="entry name" value="GLYOXYLATE_HYDROXYPYRUVATE REDUCTASE B"/>
    <property type="match status" value="1"/>
</dbReference>
<keyword evidence="7" id="KW-1185">Reference proteome</keyword>
<comment type="similarity">
    <text evidence="1 3">Belongs to the D-isomer specific 2-hydroxyacid dehydrogenase family.</text>
</comment>
<dbReference type="SUPFAM" id="SSF52283">
    <property type="entry name" value="Formate/glycerate dehydrogenase catalytic domain-like"/>
    <property type="match status" value="1"/>
</dbReference>
<evidence type="ECO:0000259" key="5">
    <source>
        <dbReference type="Pfam" id="PF02826"/>
    </source>
</evidence>
<dbReference type="CDD" id="cd05301">
    <property type="entry name" value="GDH"/>
    <property type="match status" value="1"/>
</dbReference>
<evidence type="ECO:0000259" key="4">
    <source>
        <dbReference type="Pfam" id="PF00389"/>
    </source>
</evidence>
<feature type="domain" description="D-isomer specific 2-hydroxyacid dehydrogenase NAD-binding" evidence="5">
    <location>
        <begin position="105"/>
        <end position="281"/>
    </location>
</feature>
<dbReference type="PANTHER" id="PTHR10996">
    <property type="entry name" value="2-HYDROXYACID DEHYDROGENASE-RELATED"/>
    <property type="match status" value="1"/>
</dbReference>
<dbReference type="PROSITE" id="PS00671">
    <property type="entry name" value="D_2_HYDROXYACID_DH_3"/>
    <property type="match status" value="1"/>
</dbReference>
<feature type="domain" description="D-isomer specific 2-hydroxyacid dehydrogenase catalytic" evidence="4">
    <location>
        <begin position="36"/>
        <end position="313"/>
    </location>
</feature>
<dbReference type="PROSITE" id="PS00065">
    <property type="entry name" value="D_2_HYDROXYACID_DH_1"/>
    <property type="match status" value="1"/>
</dbReference>
<keyword evidence="2 3" id="KW-0560">Oxidoreductase</keyword>
<dbReference type="InterPro" id="IPR029752">
    <property type="entry name" value="D-isomer_DH_CS1"/>
</dbReference>
<dbReference type="InterPro" id="IPR029753">
    <property type="entry name" value="D-isomer_DH_CS"/>
</dbReference>
<evidence type="ECO:0000313" key="7">
    <source>
        <dbReference type="Proteomes" id="UP001164693"/>
    </source>
</evidence>
<dbReference type="Gene3D" id="3.40.50.720">
    <property type="entry name" value="NAD(P)-binding Rossmann-like Domain"/>
    <property type="match status" value="2"/>
</dbReference>
<name>A0ABY7K2B5_9ACTN</name>
<dbReference type="RefSeq" id="WP_269445530.1">
    <property type="nucleotide sequence ID" value="NZ_CP097463.1"/>
</dbReference>
<reference evidence="6" key="1">
    <citation type="submission" date="2022-05" db="EMBL/GenBank/DDBJ databases">
        <title>Jatrophihabitans sp. SB3-54 whole genome sequence.</title>
        <authorList>
            <person name="Suh M.K."/>
            <person name="Eom M.K."/>
            <person name="Kim J.S."/>
            <person name="Kim H.S."/>
            <person name="Do H.E."/>
            <person name="Shin Y.K."/>
            <person name="Lee J.-S."/>
        </authorList>
    </citation>
    <scope>NUCLEOTIDE SEQUENCE</scope>
    <source>
        <strain evidence="6">SB3-54</strain>
    </source>
</reference>
<evidence type="ECO:0000256" key="1">
    <source>
        <dbReference type="ARBA" id="ARBA00005854"/>
    </source>
</evidence>
<protein>
    <submittedName>
        <fullName evidence="6">D-glycerate dehydrogenase</fullName>
    </submittedName>
</protein>
<evidence type="ECO:0000256" key="2">
    <source>
        <dbReference type="ARBA" id="ARBA00023002"/>
    </source>
</evidence>